<evidence type="ECO:0000256" key="1">
    <source>
        <dbReference type="SAM" id="MobiDB-lite"/>
    </source>
</evidence>
<reference evidence="2" key="1">
    <citation type="submission" date="2021-01" db="EMBL/GenBank/DDBJ databases">
        <title>Whole genome shotgun sequence of Sinosporangium siamense NBRC 109515.</title>
        <authorList>
            <person name="Komaki H."/>
            <person name="Tamura T."/>
        </authorList>
    </citation>
    <scope>NUCLEOTIDE SEQUENCE</scope>
    <source>
        <strain evidence="2">NBRC 109515</strain>
    </source>
</reference>
<organism evidence="2 3">
    <name type="scientific">Sinosporangium siamense</name>
    <dbReference type="NCBI Taxonomy" id="1367973"/>
    <lineage>
        <taxon>Bacteria</taxon>
        <taxon>Bacillati</taxon>
        <taxon>Actinomycetota</taxon>
        <taxon>Actinomycetes</taxon>
        <taxon>Streptosporangiales</taxon>
        <taxon>Streptosporangiaceae</taxon>
        <taxon>Sinosporangium</taxon>
    </lineage>
</organism>
<evidence type="ECO:0000313" key="3">
    <source>
        <dbReference type="Proteomes" id="UP000606172"/>
    </source>
</evidence>
<keyword evidence="3" id="KW-1185">Reference proteome</keyword>
<proteinExistence type="predicted"/>
<dbReference type="RefSeq" id="WP_307825873.1">
    <property type="nucleotide sequence ID" value="NZ_BOOW01000058.1"/>
</dbReference>
<evidence type="ECO:0008006" key="4">
    <source>
        <dbReference type="Google" id="ProtNLM"/>
    </source>
</evidence>
<name>A0A919VGP8_9ACTN</name>
<sequence>MTAEGASVLGRLRAAGLLSDQVAERLADDNGVCLRPVMMRRLDGDGTAETVAIRCGSVAEAACPPCARRARSLRVQQCREGWHVEDEPVRDRPAPDGVSAAQGRAGGGSADEGEPGAPPRRNRSTRRRQDTPDLPRRARRDTTLGRVYATRDGKRLRPSMFVTLTLPSYGRIRGGVPADPAAYDYTRAVRDAIHFSKLVDRFVQNLRRIAGYSVQYFAVVEPQRRGAPHLHMAVRGTISRADLRAVVAATYHQVWWPPVDVVRFEGDRLPVWAAGAGGAGDYCDPSTGEALPTWDQALDALGDDAEPLHVVRFGTQLDAKGVLAGSVDADQTVRYLTKYLTKSLGGDRRAETLGVDRAAHVARLVEALRYEPCSPTCANWLRYGVQPKSAKAGLLPGRCRGRAHKASHLGYGGRRVLVSRRWSGKTLADHAADRRAWVLAMLGLPDATGTSCDAVWMPVPAGDPLLPPRAVVLLRQVAAVQLLRARLRALDTEGGL</sequence>
<comment type="caution">
    <text evidence="2">The sequence shown here is derived from an EMBL/GenBank/DDBJ whole genome shotgun (WGS) entry which is preliminary data.</text>
</comment>
<dbReference type="Pfam" id="PF20199">
    <property type="entry name" value="RepSA"/>
    <property type="match status" value="1"/>
</dbReference>
<dbReference type="AlphaFoldDB" id="A0A919VGP8"/>
<feature type="compositionally biased region" description="Basic and acidic residues" evidence="1">
    <location>
        <begin position="127"/>
        <end position="145"/>
    </location>
</feature>
<dbReference type="Proteomes" id="UP000606172">
    <property type="component" value="Unassembled WGS sequence"/>
</dbReference>
<dbReference type="InterPro" id="IPR046828">
    <property type="entry name" value="RepSA"/>
</dbReference>
<gene>
    <name evidence="2" type="ORF">Ssi02_75550</name>
</gene>
<dbReference type="EMBL" id="BOOW01000058">
    <property type="protein sequence ID" value="GII97324.1"/>
    <property type="molecule type" value="Genomic_DNA"/>
</dbReference>
<feature type="region of interest" description="Disordered" evidence="1">
    <location>
        <begin position="86"/>
        <end position="145"/>
    </location>
</feature>
<accession>A0A919VGP8</accession>
<evidence type="ECO:0000313" key="2">
    <source>
        <dbReference type="EMBL" id="GII97324.1"/>
    </source>
</evidence>
<protein>
    <recommendedName>
        <fullName evidence="4">Replication initiation protein</fullName>
    </recommendedName>
</protein>